<sequence length="110" mass="12043">MAEDKKTPPQQNQLSIDLPEDIAEGVYSNLAIITHSSSEFVVDFVRIVPNAPKAKVKSRVILTPEHAKRLLAALADNVQKYERQFGVINNSNGNNGPQFPPTSFTPTAQA</sequence>
<evidence type="ECO:0000256" key="1">
    <source>
        <dbReference type="SAM" id="MobiDB-lite"/>
    </source>
</evidence>
<accession>A0A2S6I4H3</accession>
<dbReference type="OrthoDB" id="9813817at2"/>
<reference evidence="2 3" key="1">
    <citation type="submission" date="2018-02" db="EMBL/GenBank/DDBJ databases">
        <title>Genomic Encyclopedia of Archaeal and Bacterial Type Strains, Phase II (KMG-II): from individual species to whole genera.</title>
        <authorList>
            <person name="Goeker M."/>
        </authorList>
    </citation>
    <scope>NUCLEOTIDE SEQUENCE [LARGE SCALE GENOMIC DNA]</scope>
    <source>
        <strain evidence="2 3">DSM 29526</strain>
    </source>
</reference>
<proteinExistence type="predicted"/>
<evidence type="ECO:0000313" key="3">
    <source>
        <dbReference type="Proteomes" id="UP000237662"/>
    </source>
</evidence>
<comment type="caution">
    <text evidence="2">The sequence shown here is derived from an EMBL/GenBank/DDBJ whole genome shotgun (WGS) entry which is preliminary data.</text>
</comment>
<dbReference type="InterPro" id="IPR021857">
    <property type="entry name" value="DUF3467"/>
</dbReference>
<name>A0A2S6I4H3_9BACT</name>
<organism evidence="2 3">
    <name type="scientific">Neolewinella xylanilytica</name>
    <dbReference type="NCBI Taxonomy" id="1514080"/>
    <lineage>
        <taxon>Bacteria</taxon>
        <taxon>Pseudomonadati</taxon>
        <taxon>Bacteroidota</taxon>
        <taxon>Saprospiria</taxon>
        <taxon>Saprospirales</taxon>
        <taxon>Lewinellaceae</taxon>
        <taxon>Neolewinella</taxon>
    </lineage>
</organism>
<dbReference type="Proteomes" id="UP000237662">
    <property type="component" value="Unassembled WGS sequence"/>
</dbReference>
<dbReference type="AlphaFoldDB" id="A0A2S6I4H3"/>
<feature type="region of interest" description="Disordered" evidence="1">
    <location>
        <begin position="88"/>
        <end position="110"/>
    </location>
</feature>
<dbReference type="EMBL" id="PTJC01000006">
    <property type="protein sequence ID" value="PPK85979.1"/>
    <property type="molecule type" value="Genomic_DNA"/>
</dbReference>
<keyword evidence="3" id="KW-1185">Reference proteome</keyword>
<dbReference type="RefSeq" id="WP_104420451.1">
    <property type="nucleotide sequence ID" value="NZ_PTJC01000006.1"/>
</dbReference>
<dbReference type="Pfam" id="PF11950">
    <property type="entry name" value="DUF3467"/>
    <property type="match status" value="1"/>
</dbReference>
<evidence type="ECO:0000313" key="2">
    <source>
        <dbReference type="EMBL" id="PPK85979.1"/>
    </source>
</evidence>
<protein>
    <submittedName>
        <fullName evidence="2">Uncharacterized protein DUF3467</fullName>
    </submittedName>
</protein>
<gene>
    <name evidence="2" type="ORF">CLV84_2895</name>
</gene>